<dbReference type="GO" id="GO:0016787">
    <property type="term" value="F:hydrolase activity"/>
    <property type="evidence" value="ECO:0007669"/>
    <property type="project" value="UniProtKB-KW"/>
</dbReference>
<dbReference type="Pfam" id="PF02682">
    <property type="entry name" value="CT_C_D"/>
    <property type="match status" value="1"/>
</dbReference>
<dbReference type="PANTHER" id="PTHR34698">
    <property type="entry name" value="5-OXOPROLINASE SUBUNIT B"/>
    <property type="match status" value="1"/>
</dbReference>
<dbReference type="EMBL" id="JBHTIL010000001">
    <property type="protein sequence ID" value="MFD0926412.1"/>
    <property type="molecule type" value="Genomic_DNA"/>
</dbReference>
<reference evidence="6" key="1">
    <citation type="journal article" date="2019" name="Int. J. Syst. Evol. Microbiol.">
        <title>The Global Catalogue of Microorganisms (GCM) 10K type strain sequencing project: providing services to taxonomists for standard genome sequencing and annotation.</title>
        <authorList>
            <consortium name="The Broad Institute Genomics Platform"/>
            <consortium name="The Broad Institute Genome Sequencing Center for Infectious Disease"/>
            <person name="Wu L."/>
            <person name="Ma J."/>
        </authorList>
    </citation>
    <scope>NUCLEOTIDE SEQUENCE [LARGE SCALE GENOMIC DNA]</scope>
    <source>
        <strain evidence="6">CCUG 50873</strain>
    </source>
</reference>
<keyword evidence="6" id="KW-1185">Reference proteome</keyword>
<gene>
    <name evidence="5" type="ORF">ACFQ04_11780</name>
</gene>
<dbReference type="Gene3D" id="2.40.100.10">
    <property type="entry name" value="Cyclophilin-like"/>
    <property type="match status" value="1"/>
</dbReference>
<evidence type="ECO:0000256" key="1">
    <source>
        <dbReference type="ARBA" id="ARBA00022741"/>
    </source>
</evidence>
<dbReference type="Proteomes" id="UP001597068">
    <property type="component" value="Unassembled WGS sequence"/>
</dbReference>
<feature type="domain" description="Carboxyltransferase" evidence="4">
    <location>
        <begin position="1"/>
        <end position="212"/>
    </location>
</feature>
<name>A0ABW3GCA1_9NOCA</name>
<accession>A0ABW3GCA1</accession>
<sequence length="223" mass="24373">MRETPAGHDALLLDFGDDDTPWRAALRAGRLLRAAARDGRLPDVVDVVPTEQAVMVQSRPGRGIDRLGVRRVLRDSRTDTEVDTRPGDVADETRIEVRYDGPDLPDVARRLGVDVETLVQTHTSIVWRVQFMGFAPGFGYLVPHEPPSTDLERALCAVPRRAQSRPSVPAGAVAVAAGYSAVYPRSSPGGWNLLGHTDVVLWDLERDPPGLLEPGRLVRFCAA</sequence>
<dbReference type="PANTHER" id="PTHR34698:SF2">
    <property type="entry name" value="5-OXOPROLINASE SUBUNIT B"/>
    <property type="match status" value="1"/>
</dbReference>
<dbReference type="InterPro" id="IPR010016">
    <property type="entry name" value="PxpB"/>
</dbReference>
<dbReference type="SMART" id="SM00796">
    <property type="entry name" value="AHS1"/>
    <property type="match status" value="1"/>
</dbReference>
<organism evidence="5 6">
    <name type="scientific">Williamsia deligens</name>
    <dbReference type="NCBI Taxonomy" id="321325"/>
    <lineage>
        <taxon>Bacteria</taxon>
        <taxon>Bacillati</taxon>
        <taxon>Actinomycetota</taxon>
        <taxon>Actinomycetes</taxon>
        <taxon>Mycobacteriales</taxon>
        <taxon>Nocardiaceae</taxon>
        <taxon>Williamsia</taxon>
    </lineage>
</organism>
<evidence type="ECO:0000256" key="3">
    <source>
        <dbReference type="ARBA" id="ARBA00022840"/>
    </source>
</evidence>
<dbReference type="Gene3D" id="3.30.1360.40">
    <property type="match status" value="1"/>
</dbReference>
<dbReference type="InterPro" id="IPR003833">
    <property type="entry name" value="CT_C_D"/>
</dbReference>
<evidence type="ECO:0000256" key="2">
    <source>
        <dbReference type="ARBA" id="ARBA00022801"/>
    </source>
</evidence>
<keyword evidence="3" id="KW-0067">ATP-binding</keyword>
<proteinExistence type="predicted"/>
<keyword evidence="2 5" id="KW-0378">Hydrolase</keyword>
<comment type="caution">
    <text evidence="5">The sequence shown here is derived from an EMBL/GenBank/DDBJ whole genome shotgun (WGS) entry which is preliminary data.</text>
</comment>
<keyword evidence="1" id="KW-0547">Nucleotide-binding</keyword>
<evidence type="ECO:0000313" key="5">
    <source>
        <dbReference type="EMBL" id="MFD0926412.1"/>
    </source>
</evidence>
<dbReference type="RefSeq" id="WP_253645710.1">
    <property type="nucleotide sequence ID" value="NZ_BAAAMO010000002.1"/>
</dbReference>
<evidence type="ECO:0000313" key="6">
    <source>
        <dbReference type="Proteomes" id="UP001597068"/>
    </source>
</evidence>
<evidence type="ECO:0000259" key="4">
    <source>
        <dbReference type="SMART" id="SM00796"/>
    </source>
</evidence>
<protein>
    <submittedName>
        <fullName evidence="5">Allophanate hydrolase subunit 1</fullName>
    </submittedName>
</protein>
<dbReference type="InterPro" id="IPR029000">
    <property type="entry name" value="Cyclophilin-like_dom_sf"/>
</dbReference>
<dbReference type="SUPFAM" id="SSF50891">
    <property type="entry name" value="Cyclophilin-like"/>
    <property type="match status" value="1"/>
</dbReference>